<feature type="region of interest" description="Disordered" evidence="14">
    <location>
        <begin position="554"/>
        <end position="581"/>
    </location>
</feature>
<dbReference type="OMA" id="PINHELT"/>
<dbReference type="PROSITE" id="PS00028">
    <property type="entry name" value="ZINC_FINGER_C2H2_1"/>
    <property type="match status" value="2"/>
</dbReference>
<feature type="compositionally biased region" description="Basic and acidic residues" evidence="14">
    <location>
        <begin position="699"/>
        <end position="710"/>
    </location>
</feature>
<keyword evidence="17" id="KW-1185">Reference proteome</keyword>
<evidence type="ECO:0000256" key="8">
    <source>
        <dbReference type="ARBA" id="ARBA00022737"/>
    </source>
</evidence>
<evidence type="ECO:0000256" key="6">
    <source>
        <dbReference type="ARBA" id="ARBA00022492"/>
    </source>
</evidence>
<evidence type="ECO:0000256" key="11">
    <source>
        <dbReference type="ARBA" id="ARBA00023125"/>
    </source>
</evidence>
<keyword evidence="11" id="KW-0238">DNA-binding</keyword>
<feature type="region of interest" description="Disordered" evidence="14">
    <location>
        <begin position="63"/>
        <end position="137"/>
    </location>
</feature>
<feature type="domain" description="C2H2-type" evidence="15">
    <location>
        <begin position="482"/>
        <end position="506"/>
    </location>
</feature>
<evidence type="ECO:0000256" key="10">
    <source>
        <dbReference type="ARBA" id="ARBA00022833"/>
    </source>
</evidence>
<feature type="compositionally biased region" description="Basic and acidic residues" evidence="14">
    <location>
        <begin position="845"/>
        <end position="855"/>
    </location>
</feature>
<feature type="compositionally biased region" description="Polar residues" evidence="14">
    <location>
        <begin position="189"/>
        <end position="211"/>
    </location>
</feature>
<keyword evidence="5" id="KW-0217">Developmental protein</keyword>
<keyword evidence="8" id="KW-0677">Repeat</keyword>
<dbReference type="STRING" id="136037.A0A067QNP0"/>
<dbReference type="GO" id="GO:0008270">
    <property type="term" value="F:zinc ion binding"/>
    <property type="evidence" value="ECO:0007669"/>
    <property type="project" value="UniProtKB-KW"/>
</dbReference>
<accession>A0A067QNP0</accession>
<evidence type="ECO:0000256" key="1">
    <source>
        <dbReference type="ARBA" id="ARBA00003983"/>
    </source>
</evidence>
<dbReference type="SMART" id="SM00355">
    <property type="entry name" value="ZnF_C2H2"/>
    <property type="match status" value="8"/>
</dbReference>
<dbReference type="FunFam" id="3.30.160.60:FF:001482">
    <property type="entry name" value="Hunchback"/>
    <property type="match status" value="1"/>
</dbReference>
<keyword evidence="10" id="KW-0862">Zinc</keyword>
<evidence type="ECO:0000256" key="5">
    <source>
        <dbReference type="ARBA" id="ARBA00022473"/>
    </source>
</evidence>
<dbReference type="FunFam" id="3.30.160.60:FF:001301">
    <property type="entry name" value="Blast:Protein hunchback"/>
    <property type="match status" value="1"/>
</dbReference>
<dbReference type="Gene3D" id="3.30.160.60">
    <property type="entry name" value="Classic Zinc Finger"/>
    <property type="match status" value="4"/>
</dbReference>
<dbReference type="GO" id="GO:0005634">
    <property type="term" value="C:nucleus"/>
    <property type="evidence" value="ECO:0007669"/>
    <property type="project" value="UniProtKB-SubCell"/>
</dbReference>
<reference evidence="16 17" key="1">
    <citation type="journal article" date="2014" name="Nat. Commun.">
        <title>Molecular traces of alternative social organization in a termite genome.</title>
        <authorList>
            <person name="Terrapon N."/>
            <person name="Li C."/>
            <person name="Robertson H.M."/>
            <person name="Ji L."/>
            <person name="Meng X."/>
            <person name="Booth W."/>
            <person name="Chen Z."/>
            <person name="Childers C.P."/>
            <person name="Glastad K.M."/>
            <person name="Gokhale K."/>
            <person name="Gowin J."/>
            <person name="Gronenberg W."/>
            <person name="Hermansen R.A."/>
            <person name="Hu H."/>
            <person name="Hunt B.G."/>
            <person name="Huylmans A.K."/>
            <person name="Khalil S.M."/>
            <person name="Mitchell R.D."/>
            <person name="Munoz-Torres M.C."/>
            <person name="Mustard J.A."/>
            <person name="Pan H."/>
            <person name="Reese J.T."/>
            <person name="Scharf M.E."/>
            <person name="Sun F."/>
            <person name="Vogel H."/>
            <person name="Xiao J."/>
            <person name="Yang W."/>
            <person name="Yang Z."/>
            <person name="Yang Z."/>
            <person name="Zhou J."/>
            <person name="Zhu J."/>
            <person name="Brent C.S."/>
            <person name="Elsik C.G."/>
            <person name="Goodisman M.A."/>
            <person name="Liberles D.A."/>
            <person name="Roe R.M."/>
            <person name="Vargo E.L."/>
            <person name="Vilcinskas A."/>
            <person name="Wang J."/>
            <person name="Bornberg-Bauer E."/>
            <person name="Korb J."/>
            <person name="Zhang G."/>
            <person name="Liebig J."/>
        </authorList>
    </citation>
    <scope>NUCLEOTIDE SEQUENCE [LARGE SCALE GENOMIC DNA]</scope>
    <source>
        <tissue evidence="16">Whole organism</tissue>
    </source>
</reference>
<evidence type="ECO:0000256" key="13">
    <source>
        <dbReference type="PROSITE-ProRule" id="PRU00042"/>
    </source>
</evidence>
<feature type="compositionally biased region" description="Basic and acidic residues" evidence="14">
    <location>
        <begin position="65"/>
        <end position="77"/>
    </location>
</feature>
<comment type="similarity">
    <text evidence="3">Belongs to the hunchback C2H2-type zinc-finger protein family.</text>
</comment>
<gene>
    <name evidence="16" type="ORF">L798_14434</name>
</gene>
<feature type="compositionally biased region" description="Basic and acidic residues" evidence="14">
    <location>
        <begin position="645"/>
        <end position="661"/>
    </location>
</feature>
<organism evidence="16 17">
    <name type="scientific">Zootermopsis nevadensis</name>
    <name type="common">Dampwood termite</name>
    <dbReference type="NCBI Taxonomy" id="136037"/>
    <lineage>
        <taxon>Eukaryota</taxon>
        <taxon>Metazoa</taxon>
        <taxon>Ecdysozoa</taxon>
        <taxon>Arthropoda</taxon>
        <taxon>Hexapoda</taxon>
        <taxon>Insecta</taxon>
        <taxon>Pterygota</taxon>
        <taxon>Neoptera</taxon>
        <taxon>Polyneoptera</taxon>
        <taxon>Dictyoptera</taxon>
        <taxon>Blattodea</taxon>
        <taxon>Blattoidea</taxon>
        <taxon>Termitoidae</taxon>
        <taxon>Termopsidae</taxon>
        <taxon>Zootermopsis</taxon>
    </lineage>
</organism>
<dbReference type="GO" id="GO:0000122">
    <property type="term" value="P:negative regulation of transcription by RNA polymerase II"/>
    <property type="evidence" value="ECO:0007669"/>
    <property type="project" value="UniProtKB-ARBA"/>
</dbReference>
<dbReference type="GO" id="GO:0040034">
    <property type="term" value="P:regulation of development, heterochronic"/>
    <property type="evidence" value="ECO:0007669"/>
    <property type="project" value="UniProtKB-ARBA"/>
</dbReference>
<dbReference type="SUPFAM" id="SSF57667">
    <property type="entry name" value="beta-beta-alpha zinc fingers"/>
    <property type="match status" value="2"/>
</dbReference>
<protein>
    <recommendedName>
        <fullName evidence="4">Protein hunchback</fullName>
    </recommendedName>
</protein>
<dbReference type="PANTHER" id="PTHR24392:SF49">
    <property type="entry name" value="PROTEIN HUNCHBACK"/>
    <property type="match status" value="1"/>
</dbReference>
<dbReference type="AlphaFoldDB" id="A0A067QNP0"/>
<evidence type="ECO:0000313" key="17">
    <source>
        <dbReference type="Proteomes" id="UP000027135"/>
    </source>
</evidence>
<dbReference type="InterPro" id="IPR036236">
    <property type="entry name" value="Znf_C2H2_sf"/>
</dbReference>
<comment type="function">
    <text evidence="1">Gap class segmentation protein that controls development of head structures.</text>
</comment>
<dbReference type="InParanoid" id="A0A067QNP0"/>
<keyword evidence="6" id="KW-0302">Gap protein</keyword>
<evidence type="ECO:0000259" key="15">
    <source>
        <dbReference type="PROSITE" id="PS50157"/>
    </source>
</evidence>
<feature type="domain" description="C2H2-type" evidence="15">
    <location>
        <begin position="454"/>
        <end position="481"/>
    </location>
</feature>
<feature type="region of interest" description="Disordered" evidence="14">
    <location>
        <begin position="845"/>
        <end position="864"/>
    </location>
</feature>
<feature type="compositionally biased region" description="Polar residues" evidence="14">
    <location>
        <begin position="128"/>
        <end position="137"/>
    </location>
</feature>
<keyword evidence="9 13" id="KW-0863">Zinc-finger</keyword>
<proteinExistence type="inferred from homology"/>
<dbReference type="FunCoup" id="A0A067QNP0">
    <property type="interactions" value="61"/>
</dbReference>
<dbReference type="PROSITE" id="PS50157">
    <property type="entry name" value="ZINC_FINGER_C2H2_2"/>
    <property type="match status" value="3"/>
</dbReference>
<feature type="region of interest" description="Disordered" evidence="14">
    <location>
        <begin position="254"/>
        <end position="285"/>
    </location>
</feature>
<feature type="compositionally biased region" description="Low complexity" evidence="14">
    <location>
        <begin position="78"/>
        <end position="103"/>
    </location>
</feature>
<dbReference type="PANTHER" id="PTHR24392">
    <property type="entry name" value="ZINC FINGER PROTEIN"/>
    <property type="match status" value="1"/>
</dbReference>
<feature type="region of interest" description="Disordered" evidence="14">
    <location>
        <begin position="784"/>
        <end position="839"/>
    </location>
</feature>
<evidence type="ECO:0000256" key="4">
    <source>
        <dbReference type="ARBA" id="ARBA00013638"/>
    </source>
</evidence>
<feature type="region of interest" description="Disordered" evidence="14">
    <location>
        <begin position="177"/>
        <end position="211"/>
    </location>
</feature>
<dbReference type="GO" id="GO:0000977">
    <property type="term" value="F:RNA polymerase II transcription regulatory region sequence-specific DNA binding"/>
    <property type="evidence" value="ECO:0007669"/>
    <property type="project" value="UniProtKB-ARBA"/>
</dbReference>
<evidence type="ECO:0000256" key="3">
    <source>
        <dbReference type="ARBA" id="ARBA00007746"/>
    </source>
</evidence>
<dbReference type="eggNOG" id="KOG1721">
    <property type="taxonomic scope" value="Eukaryota"/>
</dbReference>
<dbReference type="EMBL" id="KK853131">
    <property type="protein sequence ID" value="KDR10912.1"/>
    <property type="molecule type" value="Genomic_DNA"/>
</dbReference>
<feature type="region of interest" description="Disordered" evidence="14">
    <location>
        <begin position="627"/>
        <end position="661"/>
    </location>
</feature>
<feature type="compositionally biased region" description="Low complexity" evidence="14">
    <location>
        <begin position="266"/>
        <end position="283"/>
    </location>
</feature>
<evidence type="ECO:0000256" key="7">
    <source>
        <dbReference type="ARBA" id="ARBA00022723"/>
    </source>
</evidence>
<feature type="domain" description="C2H2-type" evidence="15">
    <location>
        <begin position="342"/>
        <end position="369"/>
    </location>
</feature>
<comment type="subcellular location">
    <subcellularLocation>
        <location evidence="2">Nucleus</location>
    </subcellularLocation>
</comment>
<name>A0A067QNP0_ZOONE</name>
<feature type="compositionally biased region" description="Basic and acidic residues" evidence="14">
    <location>
        <begin position="791"/>
        <end position="818"/>
    </location>
</feature>
<evidence type="ECO:0000313" key="16">
    <source>
        <dbReference type="EMBL" id="KDR10912.1"/>
    </source>
</evidence>
<evidence type="ECO:0000256" key="2">
    <source>
        <dbReference type="ARBA" id="ARBA00004123"/>
    </source>
</evidence>
<keyword evidence="12" id="KW-0539">Nucleus</keyword>
<dbReference type="Proteomes" id="UP000027135">
    <property type="component" value="Unassembled WGS sequence"/>
</dbReference>
<dbReference type="InterPro" id="IPR013087">
    <property type="entry name" value="Znf_C2H2_type"/>
</dbReference>
<dbReference type="OrthoDB" id="10015593at2759"/>
<evidence type="ECO:0000256" key="12">
    <source>
        <dbReference type="ARBA" id="ARBA00023242"/>
    </source>
</evidence>
<keyword evidence="7" id="KW-0479">Metal-binding</keyword>
<evidence type="ECO:0000256" key="14">
    <source>
        <dbReference type="SAM" id="MobiDB-lite"/>
    </source>
</evidence>
<feature type="region of interest" description="Disordered" evidence="14">
    <location>
        <begin position="685"/>
        <end position="710"/>
    </location>
</feature>
<feature type="compositionally biased region" description="Low complexity" evidence="14">
    <location>
        <begin position="116"/>
        <end position="127"/>
    </location>
</feature>
<dbReference type="GO" id="GO:0035282">
    <property type="term" value="P:segmentation"/>
    <property type="evidence" value="ECO:0007669"/>
    <property type="project" value="UniProtKB-KW"/>
</dbReference>
<evidence type="ECO:0000256" key="9">
    <source>
        <dbReference type="ARBA" id="ARBA00022771"/>
    </source>
</evidence>
<sequence>MLDTKKSNNMNTTCTTSVPLTSASISTVVNSDYRENCISDENSCISIWQRGPLLPQIPVVSVKQEPMDTEHRSHSPNDDSGISPGSSSVGRPSPGQSGSFGSPEHFGVQENQGIKSELNTESNTSSSQCPHSQQRTNQNMWGINPLQHSHDQYIVSASLKTAASNTNLERSILKPVPQTSVSEADHPHQQQNTSPSSRIHVTQTHTPSTSPLQILNSMANRSPVISQITASPSRCTQSPMFDSPVRILSHNTKTPPIANTNALPGLNSSLSDDNSRSSTSSSTMMVDGGNEYFKMTLPEGEQYPLRCLEMAVEQSSIMGGMRGDGEAASGTGAGNNGVRNIYQCPLCDYTTLSRIDFNDHNRIHCPDQKCTKCDFVTKDVVELETHLRENHMISPGLAEQMIEAKEEQSGIRVPRVNSQGKVKTFRCKQCAFVAITKMEFWNHSRCHIKKEKMLNCPRCPFVTEYKHHLEYHLRNHVNSKPFQCLHCSYTCVNKSMLNSHLKSHSNVCQYRCATCDYATKYLHSLKVHLRKYKHSPATVLNPDGTPNPYPIIDVYGTRRGPKQRPRNTMKSTSKENNDIPLPSHAPLPLPLFQPSYGVISQQSGKLPIPYPYGCTIPNAFSTNKNNNNNHNSLLPAFPHNGIMNTEDKGSDDSDSKRNSSDENYDHFLVATSQYYHMNNNTIINNNNNSVSDSNAMKETTPEKSLQKQHSDETIRLSTGEHVQFLNRTVDPLDPLDLSKPEAMVVSPEASAMPSVLQKSTLMKAAKHRRKGQAYKLDHISRKLQQASFSDNKGENKNYSRVSESQEKPSSPDRTDHLTNTDITLEGNIQRKQQPESELMKVNEDLSKGKAEDKSTQENNSASGNSSEVYHCIYCDITFNDVVLYSMHRGYHGYQDPFKCNMCGTQTANKVDFFLHIARSSHS</sequence>